<evidence type="ECO:0000256" key="7">
    <source>
        <dbReference type="ARBA" id="ARBA00022840"/>
    </source>
</evidence>
<feature type="binding site" evidence="17">
    <location>
        <position position="354"/>
    </location>
    <ligand>
        <name>(6S)-NADPHX</name>
        <dbReference type="ChEBI" id="CHEBI:64076"/>
    </ligand>
</feature>
<comment type="catalytic activity">
    <reaction evidence="2 18 19">
        <text>(6R)-NADPHX = (6S)-NADPHX</text>
        <dbReference type="Rhea" id="RHEA:32227"/>
        <dbReference type="ChEBI" id="CHEBI:64076"/>
        <dbReference type="ChEBI" id="CHEBI:64077"/>
        <dbReference type="EC" id="5.1.99.6"/>
    </reaction>
</comment>
<dbReference type="Gene3D" id="3.40.50.10260">
    <property type="entry name" value="YjeF N-terminal domain"/>
    <property type="match status" value="1"/>
</dbReference>
<comment type="catalytic activity">
    <reaction evidence="16 17 19">
        <text>(6S)-NADPHX + ADP = AMP + phosphate + NADPH + H(+)</text>
        <dbReference type="Rhea" id="RHEA:32235"/>
        <dbReference type="ChEBI" id="CHEBI:15378"/>
        <dbReference type="ChEBI" id="CHEBI:43474"/>
        <dbReference type="ChEBI" id="CHEBI:57783"/>
        <dbReference type="ChEBI" id="CHEBI:64076"/>
        <dbReference type="ChEBI" id="CHEBI:456215"/>
        <dbReference type="ChEBI" id="CHEBI:456216"/>
        <dbReference type="EC" id="4.2.1.136"/>
    </reaction>
</comment>
<dbReference type="Pfam" id="PF03853">
    <property type="entry name" value="YjeF_N"/>
    <property type="match status" value="1"/>
</dbReference>
<dbReference type="NCBIfam" id="TIGR00196">
    <property type="entry name" value="yjeF_cterm"/>
    <property type="match status" value="1"/>
</dbReference>
<keyword evidence="13" id="KW-0511">Multifunctional enzyme</keyword>
<feature type="binding site" evidence="18">
    <location>
        <position position="114"/>
    </location>
    <ligand>
        <name>K(+)</name>
        <dbReference type="ChEBI" id="CHEBI:29103"/>
    </ligand>
</feature>
<dbReference type="InterPro" id="IPR036652">
    <property type="entry name" value="YjeF_N_dom_sf"/>
</dbReference>
<dbReference type="Gene3D" id="3.40.1190.20">
    <property type="match status" value="1"/>
</dbReference>
<dbReference type="InterPro" id="IPR030677">
    <property type="entry name" value="Nnr"/>
</dbReference>
<dbReference type="EC" id="4.2.1.136" evidence="19"/>
<evidence type="ECO:0000256" key="8">
    <source>
        <dbReference type="ARBA" id="ARBA00022857"/>
    </source>
</evidence>
<evidence type="ECO:0000256" key="3">
    <source>
        <dbReference type="ARBA" id="ARBA00006001"/>
    </source>
</evidence>
<comment type="caution">
    <text evidence="18">Lacks conserved residue(s) required for the propagation of feature annotation.</text>
</comment>
<evidence type="ECO:0000256" key="16">
    <source>
        <dbReference type="ARBA" id="ARBA00049209"/>
    </source>
</evidence>
<feature type="binding site" evidence="18">
    <location>
        <position position="147"/>
    </location>
    <ligand>
        <name>(6S)-NADPHX</name>
        <dbReference type="ChEBI" id="CHEBI:64076"/>
    </ligand>
</feature>
<feature type="binding site" evidence="17">
    <location>
        <position position="418"/>
    </location>
    <ligand>
        <name>(6S)-NADPHX</name>
        <dbReference type="ChEBI" id="CHEBI:64076"/>
    </ligand>
</feature>
<reference evidence="22" key="1">
    <citation type="journal article" date="2018" name="Int. J. Syst. Evol. Microbiol.">
        <title>Jatrophihabitans telluris sp. nov., isolated from sediment soil of lava forest wetlands and the emended description of the genus Jatrophihabitans.</title>
        <authorList>
            <person name="Lee K.C."/>
            <person name="Suh M.K."/>
            <person name="Eom M.K."/>
            <person name="Kim K.K."/>
            <person name="Kim J.S."/>
            <person name="Kim D.S."/>
            <person name="Ko S.H."/>
            <person name="Shin Y.K."/>
            <person name="Lee J.S."/>
        </authorList>
    </citation>
    <scope>NUCLEOTIDE SEQUENCE</scope>
    <source>
        <strain evidence="22">N237</strain>
    </source>
</reference>
<evidence type="ECO:0000256" key="6">
    <source>
        <dbReference type="ARBA" id="ARBA00022741"/>
    </source>
</evidence>
<evidence type="ECO:0000259" key="21">
    <source>
        <dbReference type="PROSITE" id="PS51385"/>
    </source>
</evidence>
<evidence type="ECO:0000256" key="10">
    <source>
        <dbReference type="ARBA" id="ARBA00023027"/>
    </source>
</evidence>
<keyword evidence="10 17" id="KW-0520">NAD</keyword>
<dbReference type="PROSITE" id="PS51383">
    <property type="entry name" value="YJEF_C_3"/>
    <property type="match status" value="1"/>
</dbReference>
<organism evidence="22 23">
    <name type="scientific">Jatrophihabitans telluris</name>
    <dbReference type="NCBI Taxonomy" id="2038343"/>
    <lineage>
        <taxon>Bacteria</taxon>
        <taxon>Bacillati</taxon>
        <taxon>Actinomycetota</taxon>
        <taxon>Actinomycetes</taxon>
        <taxon>Jatrophihabitantales</taxon>
        <taxon>Jatrophihabitantaceae</taxon>
        <taxon>Jatrophihabitans</taxon>
    </lineage>
</organism>
<dbReference type="InterPro" id="IPR004443">
    <property type="entry name" value="YjeF_N_dom"/>
</dbReference>
<reference evidence="22" key="2">
    <citation type="submission" date="2022-05" db="EMBL/GenBank/DDBJ databases">
        <authorList>
            <person name="Kim J.-S."/>
            <person name="Lee K."/>
            <person name="Suh M."/>
            <person name="Eom M."/>
            <person name="Kim J.-S."/>
            <person name="Kim D.-S."/>
            <person name="Ko S.-H."/>
            <person name="Shin Y."/>
            <person name="Lee J.-S."/>
        </authorList>
    </citation>
    <scope>NUCLEOTIDE SEQUENCE</scope>
    <source>
        <strain evidence="22">N237</strain>
    </source>
</reference>
<comment type="function">
    <text evidence="14 19">Bifunctional enzyme that catalyzes the epimerization of the S- and R-forms of NAD(P)HX and the dehydration of the S-form of NAD(P)HX at the expense of ADP, which is converted to AMP. This allows the repair of both epimers of NAD(P)HX, a damaged form of NAD(P)H that is a result of enzymatic or heat-dependent hydration.</text>
</comment>
<dbReference type="HAMAP" id="MF_01965">
    <property type="entry name" value="NADHX_dehydratase"/>
    <property type="match status" value="1"/>
</dbReference>
<comment type="subunit">
    <text evidence="17">Homotetramer.</text>
</comment>
<feature type="domain" description="YjeF N-terminal" evidence="21">
    <location>
        <begin position="8"/>
        <end position="204"/>
    </location>
</feature>
<evidence type="ECO:0000256" key="4">
    <source>
        <dbReference type="ARBA" id="ARBA00009524"/>
    </source>
</evidence>
<gene>
    <name evidence="17" type="primary">nnrD</name>
    <name evidence="18" type="synonym">nnrE</name>
    <name evidence="22" type="ORF">M6D93_16650</name>
</gene>
<feature type="binding site" evidence="18">
    <location>
        <begin position="56"/>
        <end position="60"/>
    </location>
    <ligand>
        <name>(6S)-NADPHX</name>
        <dbReference type="ChEBI" id="CHEBI:64076"/>
    </ligand>
</feature>
<comment type="similarity">
    <text evidence="3 19">In the N-terminal section; belongs to the NnrE/AIBP family.</text>
</comment>
<feature type="binding site" evidence="17">
    <location>
        <position position="301"/>
    </location>
    <ligand>
        <name>(6S)-NADPHX</name>
        <dbReference type="ChEBI" id="CHEBI:64076"/>
    </ligand>
</feature>
<comment type="similarity">
    <text evidence="4 19">In the C-terminal section; belongs to the NnrD/CARKD family.</text>
</comment>
<feature type="binding site" evidence="18">
    <location>
        <begin position="118"/>
        <end position="124"/>
    </location>
    <ligand>
        <name>(6S)-NADPHX</name>
        <dbReference type="ChEBI" id="CHEBI:64076"/>
    </ligand>
</feature>
<dbReference type="NCBIfam" id="TIGR00197">
    <property type="entry name" value="yjeF_nterm"/>
    <property type="match status" value="1"/>
</dbReference>
<keyword evidence="23" id="KW-1185">Reference proteome</keyword>
<dbReference type="PROSITE" id="PS01050">
    <property type="entry name" value="YJEF_C_2"/>
    <property type="match status" value="1"/>
</dbReference>
<accession>A0ABY4QYJ8</accession>
<evidence type="ECO:0000313" key="22">
    <source>
        <dbReference type="EMBL" id="UQX87916.1"/>
    </source>
</evidence>
<name>A0ABY4QYJ8_9ACTN</name>
<evidence type="ECO:0000256" key="13">
    <source>
        <dbReference type="ARBA" id="ARBA00023268"/>
    </source>
</evidence>
<evidence type="ECO:0000313" key="23">
    <source>
        <dbReference type="Proteomes" id="UP001056336"/>
    </source>
</evidence>
<feature type="binding site" evidence="17">
    <location>
        <position position="248"/>
    </location>
    <ligand>
        <name>(6S)-NADPHX</name>
        <dbReference type="ChEBI" id="CHEBI:64076"/>
    </ligand>
</feature>
<comment type="function">
    <text evidence="18">Catalyzes the epimerization of the S- and R-forms of NAD(P)HX, a damaged form of NAD(P)H that is a result of enzymatic or heat-dependent hydration. This is a prerequisite for the S-specific NAD(P)H-hydrate dehydratase to allow the repair of both epimers of NAD(P)HX.</text>
</comment>
<evidence type="ECO:0000256" key="19">
    <source>
        <dbReference type="PIRNR" id="PIRNR017184"/>
    </source>
</evidence>
<dbReference type="PANTHER" id="PTHR12592">
    <property type="entry name" value="ATP-DEPENDENT (S)-NAD(P)H-HYDRATE DEHYDRATASE FAMILY MEMBER"/>
    <property type="match status" value="1"/>
</dbReference>
<dbReference type="Pfam" id="PF01256">
    <property type="entry name" value="Carb_kinase"/>
    <property type="match status" value="1"/>
</dbReference>
<evidence type="ECO:0000256" key="2">
    <source>
        <dbReference type="ARBA" id="ARBA00000909"/>
    </source>
</evidence>
<dbReference type="PROSITE" id="PS51385">
    <property type="entry name" value="YJEF_N"/>
    <property type="match status" value="1"/>
</dbReference>
<keyword evidence="5 18" id="KW-0479">Metal-binding</keyword>
<dbReference type="Proteomes" id="UP001056336">
    <property type="component" value="Chromosome"/>
</dbReference>
<evidence type="ECO:0000256" key="11">
    <source>
        <dbReference type="ARBA" id="ARBA00023235"/>
    </source>
</evidence>
<protein>
    <recommendedName>
        <fullName evidence="19">Bifunctional NAD(P)H-hydrate repair enzyme</fullName>
    </recommendedName>
    <alternativeName>
        <fullName evidence="19">Nicotinamide nucleotide repair protein</fullName>
    </alternativeName>
    <domain>
        <recommendedName>
            <fullName evidence="19">ADP-dependent (S)-NAD(P)H-hydrate dehydratase</fullName>
            <ecNumber evidence="19">4.2.1.136</ecNumber>
        </recommendedName>
        <alternativeName>
            <fullName evidence="19">ADP-dependent NAD(P)HX dehydratase</fullName>
        </alternativeName>
    </domain>
    <domain>
        <recommendedName>
            <fullName evidence="19">NAD(P)H-hydrate epimerase</fullName>
            <ecNumber evidence="19">5.1.99.6</ecNumber>
        </recommendedName>
    </domain>
</protein>
<comment type="similarity">
    <text evidence="18">Belongs to the NnrE/AIBP family.</text>
</comment>
<evidence type="ECO:0000256" key="12">
    <source>
        <dbReference type="ARBA" id="ARBA00023239"/>
    </source>
</evidence>
<sequence>MAYSVEQIRAAERSVLAQVPDGALMAKAARAVATRALDLLGFGYGARAVLLVGAGDNGGDALYAGADLRRRGVSVEAVLAVPDRVHPAALAAFRACGGRVVELADVSRADVIIDGLVGIGASGPLRDNLVPVVRRAAELPAPVLAIDVPSGVDPDTGAVAGEAVHAAVTVCPGGLKPGLLVGEGRVRAGRVELVDIGLGPALADAQPALRRLTDRDLATMLPRPEPGDDKYTRGVVGVVAGSAEYPGAAQLAVGSARLGGVGAVRYAGYAYVEVSRAHPDVLVSDTVALAGRVQAWTIGPGLGRDDHARASLRAVLDSDVPVLIDADGLNLLAEDGALAQLLRERSAPSVLTPHDREFERLFGPIGTDRVAAARRAADRVGAVVLLKGFATVIAAPSSGPVFVNGTGTPELATAGSGDVLSGLIGSLLAAGLEPALAAAVGAHLHGRAGERAAQTGPVTAPDLLGELPGVIAELR</sequence>
<dbReference type="SUPFAM" id="SSF53613">
    <property type="entry name" value="Ribokinase-like"/>
    <property type="match status" value="1"/>
</dbReference>
<keyword evidence="6 17" id="KW-0547">Nucleotide-binding</keyword>
<feature type="binding site" evidence="17">
    <location>
        <begin position="387"/>
        <end position="391"/>
    </location>
    <ligand>
        <name>AMP</name>
        <dbReference type="ChEBI" id="CHEBI:456215"/>
    </ligand>
</feature>
<evidence type="ECO:0000256" key="18">
    <source>
        <dbReference type="HAMAP-Rule" id="MF_01966"/>
    </source>
</evidence>
<evidence type="ECO:0000256" key="17">
    <source>
        <dbReference type="HAMAP-Rule" id="MF_01965"/>
    </source>
</evidence>
<dbReference type="PANTHER" id="PTHR12592:SF0">
    <property type="entry name" value="ATP-DEPENDENT (S)-NAD(P)H-HYDRATE DEHYDRATASE"/>
    <property type="match status" value="1"/>
</dbReference>
<evidence type="ECO:0000256" key="5">
    <source>
        <dbReference type="ARBA" id="ARBA00022723"/>
    </source>
</evidence>
<evidence type="ECO:0000256" key="15">
    <source>
        <dbReference type="ARBA" id="ARBA00048238"/>
    </source>
</evidence>
<dbReference type="InterPro" id="IPR029056">
    <property type="entry name" value="Ribokinase-like"/>
</dbReference>
<evidence type="ECO:0000256" key="1">
    <source>
        <dbReference type="ARBA" id="ARBA00000013"/>
    </source>
</evidence>
<dbReference type="PIRSF" id="PIRSF017184">
    <property type="entry name" value="Nnr"/>
    <property type="match status" value="1"/>
</dbReference>
<evidence type="ECO:0000259" key="20">
    <source>
        <dbReference type="PROSITE" id="PS51383"/>
    </source>
</evidence>
<dbReference type="InterPro" id="IPR017953">
    <property type="entry name" value="Carbohydrate_kinase_pred_CS"/>
</dbReference>
<feature type="binding site" evidence="18">
    <location>
        <position position="150"/>
    </location>
    <ligand>
        <name>K(+)</name>
        <dbReference type="ChEBI" id="CHEBI:29103"/>
    </ligand>
</feature>
<keyword evidence="8 17" id="KW-0521">NADP</keyword>
<comment type="catalytic activity">
    <reaction evidence="15 17 19">
        <text>(6S)-NADHX + ADP = AMP + phosphate + NADH + H(+)</text>
        <dbReference type="Rhea" id="RHEA:32223"/>
        <dbReference type="ChEBI" id="CHEBI:15378"/>
        <dbReference type="ChEBI" id="CHEBI:43474"/>
        <dbReference type="ChEBI" id="CHEBI:57945"/>
        <dbReference type="ChEBI" id="CHEBI:64074"/>
        <dbReference type="ChEBI" id="CHEBI:456215"/>
        <dbReference type="ChEBI" id="CHEBI:456216"/>
        <dbReference type="EC" id="4.2.1.136"/>
    </reaction>
</comment>
<dbReference type="HAMAP" id="MF_01966">
    <property type="entry name" value="NADHX_epimerase"/>
    <property type="match status" value="1"/>
</dbReference>
<evidence type="ECO:0000256" key="14">
    <source>
        <dbReference type="ARBA" id="ARBA00025153"/>
    </source>
</evidence>
<dbReference type="CDD" id="cd01171">
    <property type="entry name" value="YXKO-related"/>
    <property type="match status" value="1"/>
</dbReference>
<dbReference type="SUPFAM" id="SSF64153">
    <property type="entry name" value="YjeF N-terminal domain-like"/>
    <property type="match status" value="1"/>
</dbReference>
<dbReference type="EC" id="5.1.99.6" evidence="19"/>
<comment type="function">
    <text evidence="17">Catalyzes the dehydration of the S-form of NAD(P)HX at the expense of ADP, which is converted to AMP. Together with NAD(P)HX epimerase, which catalyzes the epimerization of the S- and R-forms, the enzyme allows the repair of both epimers of NAD(P)HX, a damaged form of NAD(P)H that is a result of enzymatic or heat-dependent hydration.</text>
</comment>
<keyword evidence="9 18" id="KW-0630">Potassium</keyword>
<comment type="catalytic activity">
    <reaction evidence="1 18 19">
        <text>(6R)-NADHX = (6S)-NADHX</text>
        <dbReference type="Rhea" id="RHEA:32215"/>
        <dbReference type="ChEBI" id="CHEBI:64074"/>
        <dbReference type="ChEBI" id="CHEBI:64075"/>
        <dbReference type="EC" id="5.1.99.6"/>
    </reaction>
</comment>
<comment type="similarity">
    <text evidence="17">Belongs to the NnrD/CARKD family.</text>
</comment>
<keyword evidence="12 17" id="KW-0456">Lyase</keyword>
<comment type="cofactor">
    <cofactor evidence="18 19">
        <name>K(+)</name>
        <dbReference type="ChEBI" id="CHEBI:29103"/>
    </cofactor>
    <text evidence="18 19">Binds 1 potassium ion per subunit.</text>
</comment>
<dbReference type="InterPro" id="IPR000631">
    <property type="entry name" value="CARKD"/>
</dbReference>
<evidence type="ECO:0000256" key="9">
    <source>
        <dbReference type="ARBA" id="ARBA00022958"/>
    </source>
</evidence>
<keyword evidence="11 18" id="KW-0413">Isomerase</keyword>
<comment type="cofactor">
    <cofactor evidence="17">
        <name>Mg(2+)</name>
        <dbReference type="ChEBI" id="CHEBI:18420"/>
    </cofactor>
</comment>
<feature type="domain" description="YjeF C-terminal" evidence="20">
    <location>
        <begin position="213"/>
        <end position="474"/>
    </location>
</feature>
<feature type="binding site" evidence="17">
    <location>
        <position position="417"/>
    </location>
    <ligand>
        <name>AMP</name>
        <dbReference type="ChEBI" id="CHEBI:456215"/>
    </ligand>
</feature>
<keyword evidence="7 17" id="KW-0067">ATP-binding</keyword>
<feature type="binding site" evidence="18">
    <location>
        <position position="57"/>
    </location>
    <ligand>
        <name>K(+)</name>
        <dbReference type="ChEBI" id="CHEBI:29103"/>
    </ligand>
</feature>
<dbReference type="EMBL" id="CP097332">
    <property type="protein sequence ID" value="UQX87916.1"/>
    <property type="molecule type" value="Genomic_DNA"/>
</dbReference>
<proteinExistence type="inferred from homology"/>